<name>A0A7S2U606_9EUKA</name>
<evidence type="ECO:0000256" key="14">
    <source>
        <dbReference type="ARBA" id="ARBA00029435"/>
    </source>
</evidence>
<feature type="transmembrane region" description="Helical" evidence="18">
    <location>
        <begin position="433"/>
        <end position="453"/>
    </location>
</feature>
<feature type="transmembrane region" description="Helical" evidence="18">
    <location>
        <begin position="309"/>
        <end position="331"/>
    </location>
</feature>
<accession>A0A7S2U606</accession>
<evidence type="ECO:0000256" key="3">
    <source>
        <dbReference type="ARBA" id="ARBA00022516"/>
    </source>
</evidence>
<evidence type="ECO:0000256" key="10">
    <source>
        <dbReference type="ARBA" id="ARBA00023098"/>
    </source>
</evidence>
<proteinExistence type="inferred from homology"/>
<gene>
    <name evidence="19" type="ORF">LSP00402_LOCUS22674</name>
</gene>
<keyword evidence="4 18" id="KW-0812">Transmembrane</keyword>
<dbReference type="GO" id="GO:0006696">
    <property type="term" value="P:ergosterol biosynthetic process"/>
    <property type="evidence" value="ECO:0007669"/>
    <property type="project" value="TreeGrafter"/>
</dbReference>
<dbReference type="Gene3D" id="1.20.120.1630">
    <property type="match status" value="1"/>
</dbReference>
<evidence type="ECO:0000256" key="15">
    <source>
        <dbReference type="ARBA" id="ARBA00038892"/>
    </source>
</evidence>
<evidence type="ECO:0000256" key="17">
    <source>
        <dbReference type="SAM" id="MobiDB-lite"/>
    </source>
</evidence>
<reference evidence="19" key="1">
    <citation type="submission" date="2021-01" db="EMBL/GenBank/DDBJ databases">
        <authorList>
            <person name="Corre E."/>
            <person name="Pelletier E."/>
            <person name="Niang G."/>
            <person name="Scheremetjew M."/>
            <person name="Finn R."/>
            <person name="Kale V."/>
            <person name="Holt S."/>
            <person name="Cochrane G."/>
            <person name="Meng A."/>
            <person name="Brown T."/>
            <person name="Cohen L."/>
        </authorList>
    </citation>
    <scope>NUCLEOTIDE SEQUENCE</scope>
    <source>
        <strain evidence="19">CCMP622</strain>
    </source>
</reference>
<comment type="pathway">
    <text evidence="14">Steroid metabolism; ergosterol biosynthesis.</text>
</comment>
<feature type="transmembrane region" description="Helical" evidence="18">
    <location>
        <begin position="181"/>
        <end position="202"/>
    </location>
</feature>
<keyword evidence="8" id="KW-0560">Oxidoreductase</keyword>
<evidence type="ECO:0000313" key="19">
    <source>
        <dbReference type="EMBL" id="CAD9778658.1"/>
    </source>
</evidence>
<evidence type="ECO:0000256" key="11">
    <source>
        <dbReference type="ARBA" id="ARBA00023136"/>
    </source>
</evidence>
<organism evidence="19">
    <name type="scientific">Lotharella oceanica</name>
    <dbReference type="NCBI Taxonomy" id="641309"/>
    <lineage>
        <taxon>Eukaryota</taxon>
        <taxon>Sar</taxon>
        <taxon>Rhizaria</taxon>
        <taxon>Cercozoa</taxon>
        <taxon>Chlorarachniophyceae</taxon>
        <taxon>Lotharella</taxon>
    </lineage>
</organism>
<feature type="transmembrane region" description="Helical" evidence="18">
    <location>
        <begin position="561"/>
        <end position="579"/>
    </location>
</feature>
<dbReference type="PANTHER" id="PTHR21257:SF31">
    <property type="entry name" value="DELTA(24(24(1)))-STEROL REDUCTASE ERG4"/>
    <property type="match status" value="1"/>
</dbReference>
<dbReference type="InterPro" id="IPR018083">
    <property type="entry name" value="Sterol_reductase_CS"/>
</dbReference>
<feature type="region of interest" description="Disordered" evidence="17">
    <location>
        <begin position="1"/>
        <end position="34"/>
    </location>
</feature>
<evidence type="ECO:0000256" key="16">
    <source>
        <dbReference type="ARBA" id="ARBA00048918"/>
    </source>
</evidence>
<dbReference type="InterPro" id="IPR001171">
    <property type="entry name" value="ERG24_DHCR-like"/>
</dbReference>
<dbReference type="GO" id="GO:0005789">
    <property type="term" value="C:endoplasmic reticulum membrane"/>
    <property type="evidence" value="ECO:0007669"/>
    <property type="project" value="TreeGrafter"/>
</dbReference>
<dbReference type="GO" id="GO:0000246">
    <property type="term" value="F:Delta24(24-1) sterol reductase activity"/>
    <property type="evidence" value="ECO:0007669"/>
    <property type="project" value="UniProtKB-EC"/>
</dbReference>
<keyword evidence="11 18" id="KW-0472">Membrane</keyword>
<dbReference type="PANTHER" id="PTHR21257">
    <property type="entry name" value="DELTA(14)-STEROL REDUCTASE"/>
    <property type="match status" value="1"/>
</dbReference>
<keyword evidence="9" id="KW-0756">Sterol biosynthesis</keyword>
<evidence type="ECO:0000256" key="4">
    <source>
        <dbReference type="ARBA" id="ARBA00022692"/>
    </source>
</evidence>
<comment type="catalytic activity">
    <reaction evidence="16">
        <text>ergosterol + NADP(+) = ergosta-5,7,22,24(28)-tetraen-3beta-ol + NADPH + H(+)</text>
        <dbReference type="Rhea" id="RHEA:18501"/>
        <dbReference type="ChEBI" id="CHEBI:15378"/>
        <dbReference type="ChEBI" id="CHEBI:16933"/>
        <dbReference type="ChEBI" id="CHEBI:18249"/>
        <dbReference type="ChEBI" id="CHEBI:57783"/>
        <dbReference type="ChEBI" id="CHEBI:58349"/>
        <dbReference type="EC" id="1.3.1.71"/>
    </reaction>
    <physiologicalReaction direction="right-to-left" evidence="16">
        <dbReference type="Rhea" id="RHEA:18503"/>
    </physiologicalReaction>
</comment>
<evidence type="ECO:0000256" key="12">
    <source>
        <dbReference type="ARBA" id="ARBA00023166"/>
    </source>
</evidence>
<keyword evidence="3" id="KW-0444">Lipid biosynthesis</keyword>
<keyword evidence="6" id="KW-0752">Steroid biosynthesis</keyword>
<evidence type="ECO:0000256" key="13">
    <source>
        <dbReference type="ARBA" id="ARBA00023221"/>
    </source>
</evidence>
<dbReference type="PROSITE" id="PS01017">
    <property type="entry name" value="STEROL_REDUCT_1"/>
    <property type="match status" value="1"/>
</dbReference>
<keyword evidence="13" id="KW-0753">Steroid metabolism</keyword>
<dbReference type="EC" id="1.3.1.71" evidence="15"/>
<dbReference type="Pfam" id="PF01222">
    <property type="entry name" value="ERG4_ERG24"/>
    <property type="match status" value="1"/>
</dbReference>
<evidence type="ECO:0000256" key="6">
    <source>
        <dbReference type="ARBA" id="ARBA00022955"/>
    </source>
</evidence>
<feature type="transmembrane region" description="Helical" evidence="18">
    <location>
        <begin position="268"/>
        <end position="289"/>
    </location>
</feature>
<evidence type="ECO:0000256" key="1">
    <source>
        <dbReference type="ARBA" id="ARBA00004141"/>
    </source>
</evidence>
<feature type="transmembrane region" description="Helical" evidence="18">
    <location>
        <begin position="459"/>
        <end position="478"/>
    </location>
</feature>
<evidence type="ECO:0000256" key="5">
    <source>
        <dbReference type="ARBA" id="ARBA00022857"/>
    </source>
</evidence>
<feature type="transmembrane region" description="Helical" evidence="18">
    <location>
        <begin position="366"/>
        <end position="383"/>
    </location>
</feature>
<sequence length="609" mass="70073">MKRASVGKKGSKRKSMSSEQMQQDKDPKRKKVTYSSQLMEVLGYERPVLSGARYEPGADLRFPGNLEATGWDFVLANIDRPEADFESKLGEMMRSSEVKGQLPEDELRDFEDTIRTTYEVARSRLEPESELRFRKSISNGKIPVNGAIGTNGTNGMNGEHNKKENGASVEAKVDAEIVYEFGGPIGTLMIMLFSHVIMYYLWLSVVHHQGNLFIPRWSDMLHIYNECAPSSEIIGVYLAFIAFQALLGGLLPGFIMKGLPIPSEGNKILEYNCNGYGAWWVTLAVVFFMEKYTSYSLSTLPEKYGQLMTVMVLFGDAMSLAIYLSGFILGVTHRMSGNHIYDFFMGSWLNPRIGDFDFKMWAEVRVSWFTLFLLTLSCFIKDLKEKEGDFSKVHPGLYVMLCAHFLYTNACVKGEECIVTTWDIFYEKWGWMLIFWNFAGVPIVYTWNSFYILEIQPELPARCGAYLLVCLLVTYYIWDTANSQKNRFRMQLKGTFKERPWYVMPQLPWGTLENPIAIRTKHGNRLLVSGWYGLSKTRKIHYLMDILFALQWGMAAGMQNFLPYFYLCFFSSFIAHRGIRDNERCAKKYGEDWDRYCSLVPYVLIPGVW</sequence>
<evidence type="ECO:0000256" key="8">
    <source>
        <dbReference type="ARBA" id="ARBA00023002"/>
    </source>
</evidence>
<evidence type="ECO:0000256" key="7">
    <source>
        <dbReference type="ARBA" id="ARBA00022989"/>
    </source>
</evidence>
<feature type="transmembrane region" description="Helical" evidence="18">
    <location>
        <begin position="234"/>
        <end position="256"/>
    </location>
</feature>
<dbReference type="AlphaFoldDB" id="A0A7S2U606"/>
<keyword evidence="12" id="KW-1207">Sterol metabolism</keyword>
<evidence type="ECO:0000256" key="9">
    <source>
        <dbReference type="ARBA" id="ARBA00023011"/>
    </source>
</evidence>
<evidence type="ECO:0000256" key="18">
    <source>
        <dbReference type="SAM" id="Phobius"/>
    </source>
</evidence>
<comment type="similarity">
    <text evidence="2">Belongs to the ERG4/ERG24 family.</text>
</comment>
<protein>
    <recommendedName>
        <fullName evidence="15">Delta(24(24(1)))-sterol reductase</fullName>
        <ecNumber evidence="15">1.3.1.71</ecNumber>
    </recommendedName>
</protein>
<comment type="subcellular location">
    <subcellularLocation>
        <location evidence="1">Membrane</location>
        <topology evidence="1">Multi-pass membrane protein</topology>
    </subcellularLocation>
</comment>
<keyword evidence="5" id="KW-0521">NADP</keyword>
<keyword evidence="7 18" id="KW-1133">Transmembrane helix</keyword>
<dbReference type="EMBL" id="HBHP01036912">
    <property type="protein sequence ID" value="CAD9778658.1"/>
    <property type="molecule type" value="Transcribed_RNA"/>
</dbReference>
<evidence type="ECO:0000256" key="2">
    <source>
        <dbReference type="ARBA" id="ARBA00005402"/>
    </source>
</evidence>
<feature type="compositionally biased region" description="Basic residues" evidence="17">
    <location>
        <begin position="1"/>
        <end position="15"/>
    </location>
</feature>
<keyword evidence="10" id="KW-0443">Lipid metabolism</keyword>